<reference evidence="2" key="2">
    <citation type="submission" date="2022-01" db="EMBL/GenBank/DDBJ databases">
        <authorList>
            <person name="Yamashiro T."/>
            <person name="Shiraishi A."/>
            <person name="Satake H."/>
            <person name="Nakayama K."/>
        </authorList>
    </citation>
    <scope>NUCLEOTIDE SEQUENCE</scope>
</reference>
<protein>
    <submittedName>
        <fullName evidence="2">Retrovirus-related pol polyprotein from transposon TNT 1-94</fullName>
    </submittedName>
</protein>
<accession>A0ABQ5BII8</accession>
<dbReference type="EMBL" id="BQNB010013241">
    <property type="protein sequence ID" value="GJT13588.1"/>
    <property type="molecule type" value="Genomic_DNA"/>
</dbReference>
<dbReference type="PANTHER" id="PTHR11439">
    <property type="entry name" value="GAG-POL-RELATED RETROTRANSPOSON"/>
    <property type="match status" value="1"/>
</dbReference>
<organism evidence="2 3">
    <name type="scientific">Tanacetum coccineum</name>
    <dbReference type="NCBI Taxonomy" id="301880"/>
    <lineage>
        <taxon>Eukaryota</taxon>
        <taxon>Viridiplantae</taxon>
        <taxon>Streptophyta</taxon>
        <taxon>Embryophyta</taxon>
        <taxon>Tracheophyta</taxon>
        <taxon>Spermatophyta</taxon>
        <taxon>Magnoliopsida</taxon>
        <taxon>eudicotyledons</taxon>
        <taxon>Gunneridae</taxon>
        <taxon>Pentapetalae</taxon>
        <taxon>asterids</taxon>
        <taxon>campanulids</taxon>
        <taxon>Asterales</taxon>
        <taxon>Asteraceae</taxon>
        <taxon>Asteroideae</taxon>
        <taxon>Anthemideae</taxon>
        <taxon>Anthemidinae</taxon>
        <taxon>Tanacetum</taxon>
    </lineage>
</organism>
<sequence>MAKNHPLEQVIGDPSKPVMTRRRLHTDVKMCMYVLTVSTTEPINIKEAMLDHNWIESMQDEHNQFKRLDVWEVVERPVGKNIIMFKFPRLEAVRMFVAYATHKNFTIYQMDVKTAFLNGQLEEEVFVSQPDGFVDPDFPNHNYRLKKALYGLKQAPRACQSQYTLEILKKHGMDWCGSISTPMATARIDADLQGTPTNQTKYRSMVHPTEKHLKEVKLIFCHLKHTINIGLWYSKDSGFELITYSDADHAGCYDDCKSTSGGI</sequence>
<evidence type="ECO:0000259" key="1">
    <source>
        <dbReference type="Pfam" id="PF07727"/>
    </source>
</evidence>
<evidence type="ECO:0000313" key="2">
    <source>
        <dbReference type="EMBL" id="GJT13588.1"/>
    </source>
</evidence>
<gene>
    <name evidence="2" type="ORF">Tco_0860630</name>
</gene>
<reference evidence="2" key="1">
    <citation type="journal article" date="2022" name="Int. J. Mol. Sci.">
        <title>Draft Genome of Tanacetum Coccineum: Genomic Comparison of Closely Related Tanacetum-Family Plants.</title>
        <authorList>
            <person name="Yamashiro T."/>
            <person name="Shiraishi A."/>
            <person name="Nakayama K."/>
            <person name="Satake H."/>
        </authorList>
    </citation>
    <scope>NUCLEOTIDE SEQUENCE</scope>
</reference>
<proteinExistence type="predicted"/>
<evidence type="ECO:0000313" key="3">
    <source>
        <dbReference type="Proteomes" id="UP001151760"/>
    </source>
</evidence>
<keyword evidence="3" id="KW-1185">Reference proteome</keyword>
<name>A0ABQ5BII8_9ASTR</name>
<dbReference type="PANTHER" id="PTHR11439:SF486">
    <property type="entry name" value="RLK (RECEPTOR-LIKE KINASE) PROTEIN, PUTATIVE-RELATED"/>
    <property type="match status" value="1"/>
</dbReference>
<comment type="caution">
    <text evidence="2">The sequence shown here is derived from an EMBL/GenBank/DDBJ whole genome shotgun (WGS) entry which is preliminary data.</text>
</comment>
<dbReference type="InterPro" id="IPR013103">
    <property type="entry name" value="RVT_2"/>
</dbReference>
<feature type="domain" description="Reverse transcriptase Ty1/copia-type" evidence="1">
    <location>
        <begin position="89"/>
        <end position="173"/>
    </location>
</feature>
<dbReference type="InterPro" id="IPR043502">
    <property type="entry name" value="DNA/RNA_pol_sf"/>
</dbReference>
<dbReference type="Proteomes" id="UP001151760">
    <property type="component" value="Unassembled WGS sequence"/>
</dbReference>
<dbReference type="Pfam" id="PF07727">
    <property type="entry name" value="RVT_2"/>
    <property type="match status" value="1"/>
</dbReference>
<dbReference type="SUPFAM" id="SSF56672">
    <property type="entry name" value="DNA/RNA polymerases"/>
    <property type="match status" value="1"/>
</dbReference>